<dbReference type="PANTHER" id="PTHR16004:SF2">
    <property type="entry name" value="E3 UBIQUITIN-PROTEIN LIGASE LUBEL"/>
    <property type="match status" value="1"/>
</dbReference>
<keyword evidence="3" id="KW-0677">Repeat</keyword>
<feature type="domain" description="RING-type" evidence="10">
    <location>
        <begin position="790"/>
        <end position="1025"/>
    </location>
</feature>
<feature type="region of interest" description="Disordered" evidence="8">
    <location>
        <begin position="689"/>
        <end position="713"/>
    </location>
</feature>
<keyword evidence="6" id="KW-0862">Zinc</keyword>
<evidence type="ECO:0000256" key="8">
    <source>
        <dbReference type="SAM" id="MobiDB-lite"/>
    </source>
</evidence>
<feature type="region of interest" description="Disordered" evidence="8">
    <location>
        <begin position="1"/>
        <end position="70"/>
    </location>
</feature>
<dbReference type="InterPro" id="IPR001841">
    <property type="entry name" value="Znf_RING"/>
</dbReference>
<feature type="domain" description="RING-type" evidence="9">
    <location>
        <begin position="794"/>
        <end position="843"/>
    </location>
</feature>
<evidence type="ECO:0000256" key="6">
    <source>
        <dbReference type="ARBA" id="ARBA00022833"/>
    </source>
</evidence>
<evidence type="ECO:0000259" key="10">
    <source>
        <dbReference type="PROSITE" id="PS51873"/>
    </source>
</evidence>
<protein>
    <submittedName>
        <fullName evidence="11">Ubiquitin-protein transferase activity protein</fullName>
        <ecNumber evidence="11">2.3.2.31</ecNumber>
    </submittedName>
</protein>
<dbReference type="InterPro" id="IPR047540">
    <property type="entry name" value="BRcat_RBR_RNF31-like"/>
</dbReference>
<feature type="compositionally biased region" description="Polar residues" evidence="8">
    <location>
        <begin position="51"/>
        <end position="64"/>
    </location>
</feature>
<dbReference type="InterPro" id="IPR002867">
    <property type="entry name" value="IBR_dom"/>
</dbReference>
<keyword evidence="4 7" id="KW-0863">Zinc-finger</keyword>
<feature type="compositionally biased region" description="Basic and acidic residues" evidence="8">
    <location>
        <begin position="440"/>
        <end position="449"/>
    </location>
</feature>
<feature type="non-terminal residue" evidence="11">
    <location>
        <position position="1239"/>
    </location>
</feature>
<dbReference type="GO" id="GO:0097039">
    <property type="term" value="P:protein linear polyubiquitination"/>
    <property type="evidence" value="ECO:0007669"/>
    <property type="project" value="TreeGrafter"/>
</dbReference>
<keyword evidence="12" id="KW-1185">Reference proteome</keyword>
<dbReference type="Pfam" id="PF22191">
    <property type="entry name" value="IBR_1"/>
    <property type="match status" value="1"/>
</dbReference>
<feature type="region of interest" description="Disordered" evidence="8">
    <location>
        <begin position="263"/>
        <end position="330"/>
    </location>
</feature>
<dbReference type="CDD" id="cd20351">
    <property type="entry name" value="Rcat_RBR_HOIP"/>
    <property type="match status" value="1"/>
</dbReference>
<feature type="region of interest" description="Disordered" evidence="8">
    <location>
        <begin position="172"/>
        <end position="243"/>
    </location>
</feature>
<dbReference type="Gene3D" id="3.30.40.10">
    <property type="entry name" value="Zinc/RING finger domain, C3HC4 (zinc finger)"/>
    <property type="match status" value="1"/>
</dbReference>
<organism evidence="11 12">
    <name type="scientific">Halocaridina rubra</name>
    <name type="common">Hawaiian red shrimp</name>
    <dbReference type="NCBI Taxonomy" id="373956"/>
    <lineage>
        <taxon>Eukaryota</taxon>
        <taxon>Metazoa</taxon>
        <taxon>Ecdysozoa</taxon>
        <taxon>Arthropoda</taxon>
        <taxon>Crustacea</taxon>
        <taxon>Multicrustacea</taxon>
        <taxon>Malacostraca</taxon>
        <taxon>Eumalacostraca</taxon>
        <taxon>Eucarida</taxon>
        <taxon>Decapoda</taxon>
        <taxon>Pleocyemata</taxon>
        <taxon>Caridea</taxon>
        <taxon>Atyoidea</taxon>
        <taxon>Atyidae</taxon>
        <taxon>Halocaridina</taxon>
    </lineage>
</organism>
<dbReference type="InterPro" id="IPR044066">
    <property type="entry name" value="TRIAD_supradom"/>
</dbReference>
<proteinExistence type="predicted"/>
<feature type="compositionally biased region" description="Basic and acidic residues" evidence="8">
    <location>
        <begin position="689"/>
        <end position="701"/>
    </location>
</feature>
<evidence type="ECO:0000313" key="11">
    <source>
        <dbReference type="EMBL" id="KAK7079022.1"/>
    </source>
</evidence>
<sequence length="1239" mass="139174">MLSSDRTTPPVKSQARTSLLDNQSMQDTTLDTNVASTSQKNNPAQKKARKYSSTLHVSLSSQNKVSEHTTEKHLTSLMLQKSVPDSRTPDDYESIATPLEEKERLVAEPKTLTVGQPESISAPSSARNSLLLEDYDISDEDEESVSITTGRLSLSLNAESINVKSEVIQTAQVPVEDHEQDTDKDNFSDPLSDKKKDIQSTADRDAISTEGKIEDIVEADQDKQNNEQHSVDEPGMAQTRTGPVTVQKASVIVGKAIAKAMARETSVRESLSRSVTPEVQETTLTTPEPSEEEEEQPPQATVSDSDDEEHLRTLDTIPEEEEISDRTDSRISRSASRNLFLPFNPTDVIQLSPVAKTLRKLVGSKTGAKMIASPTDTKKTPSNDNIMPGTPHNYYNASPQHTYYNESKEQNYYNESGAKIEGGGDVVSKTNSPDDYESMAEVKEYKDELSIVIQNDEVADSTNGETPSPNLSGDDDDDDETIYYEEVDMKPSDVSESIKSTAYEGDKSEASSTGRRRRRRKRGKGQGEGNSGTSSRVDINESPAPGVVSSTIPPTPSPTPYIESVPNSPSNPDEPTAEGIEGNMPIVTGIKKSDQDKHTITDTARSSSPSLAKTARDASSKTSLPELAGESKEEERGTSKTVSVYDRLKVPSLLVQIEDLKARHGMEPDYQEVRELKEQIQMMRKQLEAKMEEDGEGRPDTPETPQDEELPPMGPVILLAESPETERPPSREYEQLKFDRTVRRLLAERQAGSYEKAELAAQLMSFNFQELDALQAAEECSSIYTAIHFLQQECELCAEKYPMGKMVSMLQCIHRCCKECAKTYFTFQIKTKNIRDLRCPFCNEPDFDACEEIANEYLNNMDILLKNIIDAETHELFQRKLRDWTLMKDPNFRWCNKCSSGFIANPRARKLICPDCKDVTCAHCRATWENAHDGITCEAFAQWKADNDLEVQAQGVAKHLAENGITCPKCKFTYSLAKGGCMHFTCTQCKYEFCSGCGQPFRQGSRCPVGPYCERLGLHAHHPRNCLFYLRDKEPHQLQNLLKDAGISYDTESKLVSENPGQKRVCLVQEQKELPDGLKDDICGRIVPEGYAGLCRTHFIEYLARLIFTFNLDPLPLMDEEELRFILRRDNLEAPKRHHEETNSGFLTRIVKGYSLTAVWRLASPFDFFFFSLLVSVPFCFPLRLHYTEYLVEKINTHKLDPVSIFDEADLRVCLRRNGKPVPVRRWESEKLYRDKLIK</sequence>
<dbReference type="GO" id="GO:0070530">
    <property type="term" value="F:K63-linked polyubiquitin modification-dependent protein binding"/>
    <property type="evidence" value="ECO:0007669"/>
    <property type="project" value="TreeGrafter"/>
</dbReference>
<evidence type="ECO:0000256" key="2">
    <source>
        <dbReference type="ARBA" id="ARBA00022723"/>
    </source>
</evidence>
<feature type="compositionally biased region" description="Basic and acidic residues" evidence="8">
    <location>
        <begin position="175"/>
        <end position="232"/>
    </location>
</feature>
<dbReference type="GO" id="GO:0036435">
    <property type="term" value="F:K48-linked polyubiquitin modification-dependent protein binding"/>
    <property type="evidence" value="ECO:0007669"/>
    <property type="project" value="TreeGrafter"/>
</dbReference>
<accession>A0AAN8X9F2</accession>
<keyword evidence="2" id="KW-0479">Metal-binding</keyword>
<dbReference type="CDD" id="cd20337">
    <property type="entry name" value="BRcat_RBR_HOIP"/>
    <property type="match status" value="1"/>
</dbReference>
<evidence type="ECO:0000256" key="5">
    <source>
        <dbReference type="ARBA" id="ARBA00022786"/>
    </source>
</evidence>
<dbReference type="Pfam" id="PF18091">
    <property type="entry name" value="E3_UbLigase_RBR"/>
    <property type="match status" value="2"/>
</dbReference>
<keyword evidence="5" id="KW-0833">Ubl conjugation pathway</keyword>
<dbReference type="SUPFAM" id="SSF57850">
    <property type="entry name" value="RING/U-box"/>
    <property type="match status" value="3"/>
</dbReference>
<evidence type="ECO:0000259" key="9">
    <source>
        <dbReference type="PROSITE" id="PS50089"/>
    </source>
</evidence>
<feature type="compositionally biased region" description="Basic residues" evidence="8">
    <location>
        <begin position="514"/>
        <end position="524"/>
    </location>
</feature>
<dbReference type="PANTHER" id="PTHR16004">
    <property type="entry name" value="RING FINGER PROTEIN 31-RELATED"/>
    <property type="match status" value="1"/>
</dbReference>
<dbReference type="AlphaFoldDB" id="A0AAN8X9F2"/>
<evidence type="ECO:0000256" key="1">
    <source>
        <dbReference type="ARBA" id="ARBA00022679"/>
    </source>
</evidence>
<feature type="compositionally biased region" description="Polar residues" evidence="8">
    <location>
        <begin position="1"/>
        <end position="44"/>
    </location>
</feature>
<feature type="compositionally biased region" description="Polar residues" evidence="8">
    <location>
        <begin position="601"/>
        <end position="611"/>
    </location>
</feature>
<evidence type="ECO:0000256" key="3">
    <source>
        <dbReference type="ARBA" id="ARBA00022737"/>
    </source>
</evidence>
<dbReference type="InterPro" id="IPR041031">
    <property type="entry name" value="RNF31_C"/>
</dbReference>
<dbReference type="InterPro" id="IPR013083">
    <property type="entry name" value="Znf_RING/FYVE/PHD"/>
</dbReference>
<dbReference type="Proteomes" id="UP001381693">
    <property type="component" value="Unassembled WGS sequence"/>
</dbReference>
<gene>
    <name evidence="11" type="primary">RNF31</name>
    <name evidence="11" type="ORF">SK128_009871</name>
</gene>
<dbReference type="InterPro" id="IPR026254">
    <property type="entry name" value="RNF31-like"/>
</dbReference>
<feature type="compositionally biased region" description="Polar residues" evidence="8">
    <location>
        <begin position="460"/>
        <end position="471"/>
    </location>
</feature>
<dbReference type="GO" id="GO:0061630">
    <property type="term" value="F:ubiquitin protein ligase activity"/>
    <property type="evidence" value="ECO:0007669"/>
    <property type="project" value="UniProtKB-EC"/>
</dbReference>
<evidence type="ECO:0000256" key="4">
    <source>
        <dbReference type="ARBA" id="ARBA00022771"/>
    </source>
</evidence>
<dbReference type="PROSITE" id="PS51873">
    <property type="entry name" value="TRIAD"/>
    <property type="match status" value="1"/>
</dbReference>
<dbReference type="GO" id="GO:1990450">
    <property type="term" value="F:linear polyubiquitin binding"/>
    <property type="evidence" value="ECO:0007669"/>
    <property type="project" value="TreeGrafter"/>
</dbReference>
<feature type="compositionally biased region" description="Acidic residues" evidence="8">
    <location>
        <begin position="473"/>
        <end position="486"/>
    </location>
</feature>
<dbReference type="GO" id="GO:0071797">
    <property type="term" value="C:LUBAC complex"/>
    <property type="evidence" value="ECO:0007669"/>
    <property type="project" value="InterPro"/>
</dbReference>
<feature type="region of interest" description="Disordered" evidence="8">
    <location>
        <begin position="416"/>
        <end position="642"/>
    </location>
</feature>
<dbReference type="InterPro" id="IPR047541">
    <property type="entry name" value="RNF31_RBR_mRING-HC-like"/>
</dbReference>
<keyword evidence="1 11" id="KW-0808">Transferase</keyword>
<dbReference type="Pfam" id="PF01485">
    <property type="entry name" value="IBR"/>
    <property type="match status" value="1"/>
</dbReference>
<dbReference type="GO" id="GO:0008270">
    <property type="term" value="F:zinc ion binding"/>
    <property type="evidence" value="ECO:0007669"/>
    <property type="project" value="UniProtKB-KW"/>
</dbReference>
<dbReference type="EMBL" id="JAXCGZ010007597">
    <property type="protein sequence ID" value="KAK7079022.1"/>
    <property type="molecule type" value="Genomic_DNA"/>
</dbReference>
<reference evidence="11 12" key="1">
    <citation type="submission" date="2023-11" db="EMBL/GenBank/DDBJ databases">
        <title>Halocaridina rubra genome assembly.</title>
        <authorList>
            <person name="Smith C."/>
        </authorList>
    </citation>
    <scope>NUCLEOTIDE SEQUENCE [LARGE SCALE GENOMIC DNA]</scope>
    <source>
        <strain evidence="11">EP-1</strain>
        <tissue evidence="11">Whole</tissue>
    </source>
</reference>
<dbReference type="PROSITE" id="PS50089">
    <property type="entry name" value="ZF_RING_2"/>
    <property type="match status" value="1"/>
</dbReference>
<feature type="compositionally biased region" description="Basic and acidic residues" evidence="8">
    <location>
        <begin position="591"/>
        <end position="600"/>
    </location>
</feature>
<dbReference type="EC" id="2.3.2.31" evidence="11"/>
<dbReference type="SMART" id="SM00647">
    <property type="entry name" value="IBR"/>
    <property type="match status" value="2"/>
</dbReference>
<dbReference type="InterPro" id="IPR047542">
    <property type="entry name" value="Rcat_RBR_RNF31-like"/>
</dbReference>
<dbReference type="CDD" id="cd16631">
    <property type="entry name" value="mRING-HC-C4C4_RBR_HOIP"/>
    <property type="match status" value="1"/>
</dbReference>
<comment type="caution">
    <text evidence="11">The sequence shown here is derived from an EMBL/GenBank/DDBJ whole genome shotgun (WGS) entry which is preliminary data.</text>
</comment>
<feature type="region of interest" description="Disordered" evidence="8">
    <location>
        <begin position="371"/>
        <end position="391"/>
    </location>
</feature>
<keyword evidence="11" id="KW-0012">Acyltransferase</keyword>
<evidence type="ECO:0000256" key="7">
    <source>
        <dbReference type="PROSITE-ProRule" id="PRU00175"/>
    </source>
</evidence>
<name>A0AAN8X9F2_HALRR</name>
<evidence type="ECO:0000313" key="12">
    <source>
        <dbReference type="Proteomes" id="UP001381693"/>
    </source>
</evidence>
<feature type="compositionally biased region" description="Basic and acidic residues" evidence="8">
    <location>
        <begin position="629"/>
        <end position="638"/>
    </location>
</feature>